<comment type="caution">
    <text evidence="2">The sequence shown here is derived from an EMBL/GenBank/DDBJ whole genome shotgun (WGS) entry which is preliminary data.</text>
</comment>
<proteinExistence type="predicted"/>
<dbReference type="Pfam" id="PF19827">
    <property type="entry name" value="DUF6308"/>
    <property type="match status" value="1"/>
</dbReference>
<feature type="compositionally biased region" description="Basic and acidic residues" evidence="1">
    <location>
        <begin position="1"/>
        <end position="16"/>
    </location>
</feature>
<gene>
    <name evidence="2" type="ORF">ACFYV7_38730</name>
</gene>
<evidence type="ECO:0000313" key="3">
    <source>
        <dbReference type="Proteomes" id="UP001601948"/>
    </source>
</evidence>
<feature type="region of interest" description="Disordered" evidence="1">
    <location>
        <begin position="1"/>
        <end position="24"/>
    </location>
</feature>
<dbReference type="InterPro" id="IPR046275">
    <property type="entry name" value="DUF6308"/>
</dbReference>
<name>A0ABW6R6T8_9NOCA</name>
<protein>
    <submittedName>
        <fullName evidence="2">DUF6308 family protein</fullName>
    </submittedName>
</protein>
<sequence>MDRRTRPCDHRGDGHRSARIAAHTRRRQRCRSTASLFRQPYLQGECFAGAYFDNWARRSDEANRFTADDLVAVTFLSVRVPPLAARALLDTHADRYAALLAQIGPDRDLADEPQAPTPAWPAWQFGDELRALPRIGRTTASKLLARKRPRLLPIWDTVVAGVFGTRDDHLVPVWAALRRNDNQLSHRLRTIRGVAGLPEEISLLRVLDVIAWMERQA</sequence>
<organism evidence="2 3">
    <name type="scientific">Nocardia suismassiliense</name>
    <dbReference type="NCBI Taxonomy" id="2077092"/>
    <lineage>
        <taxon>Bacteria</taxon>
        <taxon>Bacillati</taxon>
        <taxon>Actinomycetota</taxon>
        <taxon>Actinomycetes</taxon>
        <taxon>Mycobacteriales</taxon>
        <taxon>Nocardiaceae</taxon>
        <taxon>Nocardia</taxon>
    </lineage>
</organism>
<accession>A0ABW6R6T8</accession>
<dbReference type="Proteomes" id="UP001601948">
    <property type="component" value="Unassembled WGS sequence"/>
</dbReference>
<evidence type="ECO:0000256" key="1">
    <source>
        <dbReference type="SAM" id="MobiDB-lite"/>
    </source>
</evidence>
<evidence type="ECO:0000313" key="2">
    <source>
        <dbReference type="EMBL" id="MFF3228784.1"/>
    </source>
</evidence>
<dbReference type="EMBL" id="JBIAPI010000016">
    <property type="protein sequence ID" value="MFF3228784.1"/>
    <property type="molecule type" value="Genomic_DNA"/>
</dbReference>
<reference evidence="2 3" key="1">
    <citation type="submission" date="2024-10" db="EMBL/GenBank/DDBJ databases">
        <title>The Natural Products Discovery Center: Release of the First 8490 Sequenced Strains for Exploring Actinobacteria Biosynthetic Diversity.</title>
        <authorList>
            <person name="Kalkreuter E."/>
            <person name="Kautsar S.A."/>
            <person name="Yang D."/>
            <person name="Bader C.D."/>
            <person name="Teijaro C.N."/>
            <person name="Fluegel L."/>
            <person name="Davis C.M."/>
            <person name="Simpson J.R."/>
            <person name="Lauterbach L."/>
            <person name="Steele A.D."/>
            <person name="Gui C."/>
            <person name="Meng S."/>
            <person name="Li G."/>
            <person name="Viehrig K."/>
            <person name="Ye F."/>
            <person name="Su P."/>
            <person name="Kiefer A.F."/>
            <person name="Nichols A."/>
            <person name="Cepeda A.J."/>
            <person name="Yan W."/>
            <person name="Fan B."/>
            <person name="Jiang Y."/>
            <person name="Adhikari A."/>
            <person name="Zheng C.-J."/>
            <person name="Schuster L."/>
            <person name="Cowan T.M."/>
            <person name="Smanski M.J."/>
            <person name="Chevrette M.G."/>
            <person name="De Carvalho L.P.S."/>
            <person name="Shen B."/>
        </authorList>
    </citation>
    <scope>NUCLEOTIDE SEQUENCE [LARGE SCALE GENOMIC DNA]</scope>
    <source>
        <strain evidence="2 3">NPDC003040</strain>
    </source>
</reference>
<dbReference type="RefSeq" id="WP_387725854.1">
    <property type="nucleotide sequence ID" value="NZ_JBIAPI010000016.1"/>
</dbReference>
<keyword evidence="3" id="KW-1185">Reference proteome</keyword>